<comment type="caution">
    <text evidence="1">The sequence shown here is derived from an EMBL/GenBank/DDBJ whole genome shotgun (WGS) entry which is preliminary data.</text>
</comment>
<sequence>MDENEMKDMFIKAQDNMYNERMFLMIGSKFTDLVKIEEALEEGIKSRRVTNFVALHETNKAIQFGEIGGKNNKKEKVAAIMNIQGRRPTQMHAYHS</sequence>
<protein>
    <submittedName>
        <fullName evidence="1">Uncharacterized protein</fullName>
    </submittedName>
</protein>
<evidence type="ECO:0000313" key="2">
    <source>
        <dbReference type="Proteomes" id="UP000824120"/>
    </source>
</evidence>
<proteinExistence type="predicted"/>
<organism evidence="1 2">
    <name type="scientific">Solanum commersonii</name>
    <name type="common">Commerson's wild potato</name>
    <name type="synonym">Commerson's nightshade</name>
    <dbReference type="NCBI Taxonomy" id="4109"/>
    <lineage>
        <taxon>Eukaryota</taxon>
        <taxon>Viridiplantae</taxon>
        <taxon>Streptophyta</taxon>
        <taxon>Embryophyta</taxon>
        <taxon>Tracheophyta</taxon>
        <taxon>Spermatophyta</taxon>
        <taxon>Magnoliopsida</taxon>
        <taxon>eudicotyledons</taxon>
        <taxon>Gunneridae</taxon>
        <taxon>Pentapetalae</taxon>
        <taxon>asterids</taxon>
        <taxon>lamiids</taxon>
        <taxon>Solanales</taxon>
        <taxon>Solanaceae</taxon>
        <taxon>Solanoideae</taxon>
        <taxon>Solaneae</taxon>
        <taxon>Solanum</taxon>
    </lineage>
</organism>
<gene>
    <name evidence="1" type="ORF">H5410_061641</name>
</gene>
<evidence type="ECO:0000313" key="1">
    <source>
        <dbReference type="EMBL" id="KAG5571875.1"/>
    </source>
</evidence>
<dbReference type="EMBL" id="JACXVP010000012">
    <property type="protein sequence ID" value="KAG5571875.1"/>
    <property type="molecule type" value="Genomic_DNA"/>
</dbReference>
<dbReference type="OrthoDB" id="1247406at2759"/>
<reference evidence="1 2" key="1">
    <citation type="submission" date="2020-09" db="EMBL/GenBank/DDBJ databases">
        <title>De no assembly of potato wild relative species, Solanum commersonii.</title>
        <authorList>
            <person name="Cho K."/>
        </authorList>
    </citation>
    <scope>NUCLEOTIDE SEQUENCE [LARGE SCALE GENOMIC DNA]</scope>
    <source>
        <strain evidence="1">LZ3.2</strain>
        <tissue evidence="1">Leaf</tissue>
    </source>
</reference>
<accession>A0A9J5W8A2</accession>
<dbReference type="AlphaFoldDB" id="A0A9J5W8A2"/>
<keyword evidence="2" id="KW-1185">Reference proteome</keyword>
<dbReference type="Proteomes" id="UP000824120">
    <property type="component" value="Chromosome 12"/>
</dbReference>
<name>A0A9J5W8A2_SOLCO</name>